<feature type="transmembrane region" description="Helical" evidence="6">
    <location>
        <begin position="283"/>
        <end position="305"/>
    </location>
</feature>
<evidence type="ECO:0000259" key="7">
    <source>
        <dbReference type="Pfam" id="PF00582"/>
    </source>
</evidence>
<keyword evidence="9" id="KW-1185">Reference proteome</keyword>
<evidence type="ECO:0000313" key="8">
    <source>
        <dbReference type="EMBL" id="MFC5972630.1"/>
    </source>
</evidence>
<reference evidence="8 9" key="1">
    <citation type="journal article" date="2019" name="Int. J. Syst. Evol. Microbiol.">
        <title>The Global Catalogue of Microorganisms (GCM) 10K type strain sequencing project: providing services to taxonomists for standard genome sequencing and annotation.</title>
        <authorList>
            <consortium name="The Broad Institute Genomics Platform"/>
            <consortium name="The Broad Institute Genome Sequencing Center for Infectious Disease"/>
            <person name="Wu L."/>
            <person name="Ma J."/>
        </authorList>
    </citation>
    <scope>NUCLEOTIDE SEQUENCE [LARGE SCALE GENOMIC DNA]</scope>
    <source>
        <strain evidence="8 9">CGMCC 1.12543</strain>
    </source>
</reference>
<feature type="transmembrane region" description="Helical" evidence="6">
    <location>
        <begin position="239"/>
        <end position="263"/>
    </location>
</feature>
<accession>A0ABD5RR72</accession>
<feature type="domain" description="UspA" evidence="7">
    <location>
        <begin position="628"/>
        <end position="741"/>
    </location>
</feature>
<comment type="caution">
    <text evidence="8">The sequence shown here is derived from an EMBL/GenBank/DDBJ whole genome shotgun (WGS) entry which is preliminary data.</text>
</comment>
<feature type="transmembrane region" description="Helical" evidence="6">
    <location>
        <begin position="101"/>
        <end position="119"/>
    </location>
</feature>
<evidence type="ECO:0000256" key="1">
    <source>
        <dbReference type="ARBA" id="ARBA00004651"/>
    </source>
</evidence>
<protein>
    <submittedName>
        <fullName evidence="8">Amino acid permease</fullName>
    </submittedName>
</protein>
<feature type="domain" description="UspA" evidence="7">
    <location>
        <begin position="487"/>
        <end position="619"/>
    </location>
</feature>
<dbReference type="GO" id="GO:0005886">
    <property type="term" value="C:plasma membrane"/>
    <property type="evidence" value="ECO:0007669"/>
    <property type="project" value="UniProtKB-SubCell"/>
</dbReference>
<feature type="transmembrane region" description="Helical" evidence="6">
    <location>
        <begin position="205"/>
        <end position="227"/>
    </location>
</feature>
<evidence type="ECO:0000256" key="2">
    <source>
        <dbReference type="ARBA" id="ARBA00022475"/>
    </source>
</evidence>
<feature type="transmembrane region" description="Helical" evidence="6">
    <location>
        <begin position="76"/>
        <end position="94"/>
    </location>
</feature>
<keyword evidence="5 6" id="KW-0472">Membrane</keyword>
<feature type="transmembrane region" description="Helical" evidence="6">
    <location>
        <begin position="12"/>
        <end position="33"/>
    </location>
</feature>
<evidence type="ECO:0000313" key="9">
    <source>
        <dbReference type="Proteomes" id="UP001596099"/>
    </source>
</evidence>
<feature type="transmembrane region" description="Helical" evidence="6">
    <location>
        <begin position="429"/>
        <end position="446"/>
    </location>
</feature>
<dbReference type="RefSeq" id="WP_247416231.1">
    <property type="nucleotide sequence ID" value="NZ_JALLGW010000001.1"/>
</dbReference>
<dbReference type="Pfam" id="PF00582">
    <property type="entry name" value="Usp"/>
    <property type="match status" value="2"/>
</dbReference>
<dbReference type="Pfam" id="PF13520">
    <property type="entry name" value="AA_permease_2"/>
    <property type="match status" value="1"/>
</dbReference>
<gene>
    <name evidence="8" type="ORF">ACFPYI_14930</name>
</gene>
<evidence type="ECO:0000256" key="3">
    <source>
        <dbReference type="ARBA" id="ARBA00022692"/>
    </source>
</evidence>
<dbReference type="Gene3D" id="3.40.50.12370">
    <property type="match status" value="1"/>
</dbReference>
<dbReference type="Proteomes" id="UP001596099">
    <property type="component" value="Unassembled WGS sequence"/>
</dbReference>
<dbReference type="CDD" id="cd00293">
    <property type="entry name" value="USP-like"/>
    <property type="match status" value="2"/>
</dbReference>
<sequence>MSGDDQELAKDLGPLAALTIGVGTMIGAGIFVLPGQAAAAAGPAVALSFVAGGIISLFTAMSASELGTAMPKAGGSYYYVNHALGPLFGSIAGWGNWMGLAFASAFYTLGFGEYLATFLPMPDVTTTLGPLGTVGLSSFQVGALLAGLVFIGVNYVGAKETGRLQTIIVVILVAILTLFSVLGFLQADLSTLRPFFPEETGGASAILPGTALVFVSFLGFAKITTVAEELKNPGRNLPLAVIGSVVIVTTMYAIIMVVLMGVINWKQLAPEFTTTPVLDVADIAFGAVGLAGVGIALLTFAGLLATASSANASILASSRINFAMGRDRLVTSKLSDVHPRFATPYRSIAVTGAIIIAFILYGDVKTLAKAGSVLHLIVYGLLNLALIVMRQSDSPDYQPEYEVPLYPVVPILGAISSFGLIAFMKPVEIGLAVGFVGFGIVWYFLYASSKTDKRGILAQYILSQPDQMPDAAVDAASAVQPDGGEFRVMVPLSNPSSETDLVTLAGAIAKQRGGTVVATHIVTVPDQTSLEYGAEHADELGGESVELLEHAREDAETFGVPVETHTVISHRGFEEVFGAAQMYNADLVVMGWGPDHGSPGRAEGAMDDLTQDVPCDFLVLKDRGFDPERILVPTAGGPDSDLSAQIAVLLREQYGSEVVLMNVADDEATGRQFLESWAADHGLSDATLRVETGEVEASIERAAGDATMMIVGATERGLLRRLVSGSLVMDVVEDVDCSVLLAEQRRDRSLRERLFG</sequence>
<feature type="transmembrane region" description="Helical" evidence="6">
    <location>
        <begin position="45"/>
        <end position="64"/>
    </location>
</feature>
<evidence type="ECO:0000256" key="4">
    <source>
        <dbReference type="ARBA" id="ARBA00022989"/>
    </source>
</evidence>
<organism evidence="8 9">
    <name type="scientific">Halomarina salina</name>
    <dbReference type="NCBI Taxonomy" id="1872699"/>
    <lineage>
        <taxon>Archaea</taxon>
        <taxon>Methanobacteriati</taxon>
        <taxon>Methanobacteriota</taxon>
        <taxon>Stenosarchaea group</taxon>
        <taxon>Halobacteria</taxon>
        <taxon>Halobacteriales</taxon>
        <taxon>Natronomonadaceae</taxon>
        <taxon>Halomarina</taxon>
    </lineage>
</organism>
<dbReference type="InterPro" id="IPR050367">
    <property type="entry name" value="APC_superfamily"/>
</dbReference>
<keyword evidence="2" id="KW-1003">Cell membrane</keyword>
<dbReference type="SUPFAM" id="SSF52402">
    <property type="entry name" value="Adenine nucleotide alpha hydrolases-like"/>
    <property type="match status" value="2"/>
</dbReference>
<dbReference type="InterPro" id="IPR006016">
    <property type="entry name" value="UspA"/>
</dbReference>
<dbReference type="InterPro" id="IPR002293">
    <property type="entry name" value="AA/rel_permease1"/>
</dbReference>
<dbReference type="AlphaFoldDB" id="A0ABD5RR72"/>
<evidence type="ECO:0000256" key="6">
    <source>
        <dbReference type="SAM" id="Phobius"/>
    </source>
</evidence>
<evidence type="ECO:0000256" key="5">
    <source>
        <dbReference type="ARBA" id="ARBA00023136"/>
    </source>
</evidence>
<dbReference type="PANTHER" id="PTHR42770">
    <property type="entry name" value="AMINO ACID TRANSPORTER-RELATED"/>
    <property type="match status" value="1"/>
</dbReference>
<dbReference type="EMBL" id="JBHSQH010000001">
    <property type="protein sequence ID" value="MFC5972630.1"/>
    <property type="molecule type" value="Genomic_DNA"/>
</dbReference>
<dbReference type="PANTHER" id="PTHR42770:SF11">
    <property type="entry name" value="INNER MEMBRANE TRANSPORT PROTEIN YBAT"/>
    <property type="match status" value="1"/>
</dbReference>
<feature type="transmembrane region" description="Helical" evidence="6">
    <location>
        <begin position="343"/>
        <end position="361"/>
    </location>
</feature>
<proteinExistence type="predicted"/>
<feature type="transmembrane region" description="Helical" evidence="6">
    <location>
        <begin position="373"/>
        <end position="391"/>
    </location>
</feature>
<name>A0ABD5RR72_9EURY</name>
<dbReference type="Gene3D" id="1.20.1740.10">
    <property type="entry name" value="Amino acid/polyamine transporter I"/>
    <property type="match status" value="1"/>
</dbReference>
<keyword evidence="4 6" id="KW-1133">Transmembrane helix</keyword>
<feature type="transmembrane region" description="Helical" evidence="6">
    <location>
        <begin position="403"/>
        <end position="423"/>
    </location>
</feature>
<feature type="transmembrane region" description="Helical" evidence="6">
    <location>
        <begin position="139"/>
        <end position="157"/>
    </location>
</feature>
<keyword evidence="3 6" id="KW-0812">Transmembrane</keyword>
<comment type="subcellular location">
    <subcellularLocation>
        <location evidence="1">Cell membrane</location>
        <topology evidence="1">Multi-pass membrane protein</topology>
    </subcellularLocation>
</comment>
<feature type="transmembrane region" description="Helical" evidence="6">
    <location>
        <begin position="164"/>
        <end position="185"/>
    </location>
</feature>